<proteinExistence type="predicted"/>
<dbReference type="Proteomes" id="UP001050691">
    <property type="component" value="Unassembled WGS sequence"/>
</dbReference>
<evidence type="ECO:0000313" key="2">
    <source>
        <dbReference type="Proteomes" id="UP001050691"/>
    </source>
</evidence>
<comment type="caution">
    <text evidence="1">The sequence shown here is derived from an EMBL/GenBank/DDBJ whole genome shotgun (WGS) entry which is preliminary data.</text>
</comment>
<name>A0AAV5AUM2_9AGAM</name>
<dbReference type="AlphaFoldDB" id="A0AAV5AUM2"/>
<organism evidence="1 2">
    <name type="scientific">Clathrus columnatus</name>
    <dbReference type="NCBI Taxonomy" id="1419009"/>
    <lineage>
        <taxon>Eukaryota</taxon>
        <taxon>Fungi</taxon>
        <taxon>Dikarya</taxon>
        <taxon>Basidiomycota</taxon>
        <taxon>Agaricomycotina</taxon>
        <taxon>Agaricomycetes</taxon>
        <taxon>Phallomycetidae</taxon>
        <taxon>Phallales</taxon>
        <taxon>Clathraceae</taxon>
        <taxon>Clathrus</taxon>
    </lineage>
</organism>
<dbReference type="EMBL" id="BPWL01000012">
    <property type="protein sequence ID" value="GJJ16011.1"/>
    <property type="molecule type" value="Genomic_DNA"/>
</dbReference>
<accession>A0AAV5AUM2</accession>
<evidence type="ECO:0000313" key="1">
    <source>
        <dbReference type="EMBL" id="GJJ16011.1"/>
    </source>
</evidence>
<sequence length="126" mass="14126">MQMKEGIYTEISEDSDVADDNYETCASRIKVEEGAIEKEKVSFAHEGETKEALEIHLLVPRGIIRRGLPEAQSDFAQAQKHDYRNPLDALAGAVVLAELTGFTTTTAALWRLSSVAKRPRLRHMRE</sequence>
<protein>
    <submittedName>
        <fullName evidence="1">Uncharacterized protein</fullName>
    </submittedName>
</protein>
<gene>
    <name evidence="1" type="ORF">Clacol_010290</name>
</gene>
<keyword evidence="2" id="KW-1185">Reference proteome</keyword>
<reference evidence="1" key="1">
    <citation type="submission" date="2021-10" db="EMBL/GenBank/DDBJ databases">
        <title>De novo Genome Assembly of Clathrus columnatus (Basidiomycota, Fungi) Using Illumina and Nanopore Sequence Data.</title>
        <authorList>
            <person name="Ogiso-Tanaka E."/>
            <person name="Itagaki H."/>
            <person name="Hosoya T."/>
            <person name="Hosaka K."/>
        </authorList>
    </citation>
    <scope>NUCLEOTIDE SEQUENCE</scope>
    <source>
        <strain evidence="1">MO-923</strain>
    </source>
</reference>